<dbReference type="RefSeq" id="WP_091101143.1">
    <property type="nucleotide sequence ID" value="NZ_FOBF01000006.1"/>
</dbReference>
<dbReference type="InterPro" id="IPR024071">
    <property type="entry name" value="S-Me-THD_C_sf"/>
</dbReference>
<sequence length="366" mass="36938">MRIDTGLLPAFARGCAVLGSGGGGPVAIGRAAARQALEDHGPVEVVSPTELDPSLLVMPVGTAGSSAVMSERVGGTEEPVHLRDKIEELFGAPVGAVMASEIGGTNGCLAVAWAARLGLPLVDADGMSRAFPGMDQTVMQLRGVSPTPAVMCDERGRTVVIDHVTGRWLERFVRASLEAFGGQVATSEYVLRGHQVASCTALGSVTRAVRLGERLPEPIVTGKIAEAGGSVLVEGLGPDEGRLVRVEAGSEFLAVIEDGAPVAAVPDVIALLDTRTREVVQTEQVRYGLRVAVLTVPCDPVWHTPEGLRLAGPAAFGLTGLTALAAPGGLTGGSGTGGPGGPGGLGGPAGAAGAAGPLADRREVAP</sequence>
<reference evidence="4 5" key="1">
    <citation type="submission" date="2016-10" db="EMBL/GenBank/DDBJ databases">
        <authorList>
            <person name="de Groot N.N."/>
        </authorList>
    </citation>
    <scope>NUCLEOTIDE SEQUENCE [LARGE SCALE GENOMIC DNA]</scope>
    <source>
        <strain evidence="4 5">DSM 43357</strain>
    </source>
</reference>
<evidence type="ECO:0000259" key="3">
    <source>
        <dbReference type="Pfam" id="PF20906"/>
    </source>
</evidence>
<dbReference type="InterPro" id="IPR010318">
    <property type="entry name" value="S-Me-THD_N"/>
</dbReference>
<gene>
    <name evidence="4" type="ORF">SAMN05660976_03248</name>
</gene>
<feature type="compositionally biased region" description="Gly residues" evidence="1">
    <location>
        <begin position="330"/>
        <end position="350"/>
    </location>
</feature>
<dbReference type="Gene3D" id="3.40.1610.10">
    <property type="entry name" value="CV3147-like domain"/>
    <property type="match status" value="1"/>
</dbReference>
<evidence type="ECO:0008006" key="6">
    <source>
        <dbReference type="Google" id="ProtNLM"/>
    </source>
</evidence>
<dbReference type="EMBL" id="FOBF01000006">
    <property type="protein sequence ID" value="SEL73209.1"/>
    <property type="molecule type" value="Genomic_DNA"/>
</dbReference>
<feature type="domain" description="S-Me-THD N-terminal" evidence="2">
    <location>
        <begin position="9"/>
        <end position="162"/>
    </location>
</feature>
<dbReference type="AlphaFoldDB" id="A0A1H7SLE2"/>
<evidence type="ECO:0000313" key="5">
    <source>
        <dbReference type="Proteomes" id="UP000198953"/>
    </source>
</evidence>
<evidence type="ECO:0000313" key="4">
    <source>
        <dbReference type="EMBL" id="SEL73209.1"/>
    </source>
</evidence>
<dbReference type="OrthoDB" id="3170437at2"/>
<dbReference type="Gene3D" id="2.40.390.10">
    <property type="entry name" value="CV3147-like"/>
    <property type="match status" value="1"/>
</dbReference>
<dbReference type="InterPro" id="IPR048350">
    <property type="entry name" value="S-Me-THD-like_C"/>
</dbReference>
<dbReference type="Pfam" id="PF06032">
    <property type="entry name" value="S-Me-THD_N"/>
    <property type="match status" value="1"/>
</dbReference>
<feature type="region of interest" description="Disordered" evidence="1">
    <location>
        <begin position="330"/>
        <end position="366"/>
    </location>
</feature>
<feature type="domain" description="S-Me-THD-like C-terminal" evidence="3">
    <location>
        <begin position="228"/>
        <end position="318"/>
    </location>
</feature>
<accession>A0A1H7SLE2</accession>
<evidence type="ECO:0000259" key="2">
    <source>
        <dbReference type="Pfam" id="PF06032"/>
    </source>
</evidence>
<protein>
    <recommendedName>
        <fullName evidence="6">DUF917 domain-containing protein</fullName>
    </recommendedName>
</protein>
<dbReference type="SUPFAM" id="SSF160991">
    <property type="entry name" value="CV3147-like"/>
    <property type="match status" value="1"/>
</dbReference>
<dbReference type="STRING" id="46177.SAMN05660976_03248"/>
<organism evidence="4 5">
    <name type="scientific">Nonomuraea pusilla</name>
    <dbReference type="NCBI Taxonomy" id="46177"/>
    <lineage>
        <taxon>Bacteria</taxon>
        <taxon>Bacillati</taxon>
        <taxon>Actinomycetota</taxon>
        <taxon>Actinomycetes</taxon>
        <taxon>Streptosporangiales</taxon>
        <taxon>Streptosporangiaceae</taxon>
        <taxon>Nonomuraea</taxon>
    </lineage>
</organism>
<dbReference type="Proteomes" id="UP000198953">
    <property type="component" value="Unassembled WGS sequence"/>
</dbReference>
<dbReference type="Pfam" id="PF20906">
    <property type="entry name" value="S-Me-THD_C"/>
    <property type="match status" value="1"/>
</dbReference>
<proteinExistence type="predicted"/>
<dbReference type="InterPro" id="IPR027479">
    <property type="entry name" value="S-Me-THD_N_sf"/>
</dbReference>
<evidence type="ECO:0000256" key="1">
    <source>
        <dbReference type="SAM" id="MobiDB-lite"/>
    </source>
</evidence>
<name>A0A1H7SLE2_9ACTN</name>
<keyword evidence="5" id="KW-1185">Reference proteome</keyword>